<dbReference type="Gene3D" id="3.30.70.270">
    <property type="match status" value="1"/>
</dbReference>
<dbReference type="Proteomes" id="UP000248410">
    <property type="component" value="Chromosome"/>
</dbReference>
<evidence type="ECO:0000259" key="3">
    <source>
        <dbReference type="Pfam" id="PF12469"/>
    </source>
</evidence>
<evidence type="ECO:0000313" key="6">
    <source>
        <dbReference type="Proteomes" id="UP000248410"/>
    </source>
</evidence>
<dbReference type="NCBIfam" id="TIGR02577">
    <property type="entry name" value="cas_TM1794_Cmr2"/>
    <property type="match status" value="1"/>
</dbReference>
<feature type="domain" description="CRISPR-associated protein Cmr2 N-terminal" evidence="3">
    <location>
        <begin position="210"/>
        <end position="333"/>
    </location>
</feature>
<dbReference type="Pfam" id="PF22335">
    <property type="entry name" value="Cas10-Cmr2_palm2"/>
    <property type="match status" value="1"/>
</dbReference>
<dbReference type="AlphaFoldDB" id="A0A2U9IPY5"/>
<dbReference type="InterPro" id="IPR024615">
    <property type="entry name" value="CRISPR-assoc_Cmr2_N"/>
</dbReference>
<keyword evidence="2" id="KW-0051">Antiviral defense</keyword>
<organism evidence="5 6">
    <name type="scientific">Acidianus sulfidivorans JP7</name>
    <dbReference type="NCBI Taxonomy" id="619593"/>
    <lineage>
        <taxon>Archaea</taxon>
        <taxon>Thermoproteota</taxon>
        <taxon>Thermoprotei</taxon>
        <taxon>Sulfolobales</taxon>
        <taxon>Sulfolobaceae</taxon>
        <taxon>Acidianus</taxon>
    </lineage>
</organism>
<keyword evidence="1" id="KW-0547">Nucleotide-binding</keyword>
<dbReference type="GO" id="GO:0000166">
    <property type="term" value="F:nucleotide binding"/>
    <property type="evidence" value="ECO:0007669"/>
    <property type="project" value="UniProtKB-KW"/>
</dbReference>
<evidence type="ECO:0000256" key="2">
    <source>
        <dbReference type="ARBA" id="ARBA00023118"/>
    </source>
</evidence>
<dbReference type="InterPro" id="IPR043128">
    <property type="entry name" value="Rev_trsase/Diguanyl_cyclase"/>
</dbReference>
<reference evidence="5 6" key="1">
    <citation type="submission" date="2018-05" db="EMBL/GenBank/DDBJ databases">
        <title>Complete Genome Sequences of Extremely Thermoacidophilic, Metal-Mobilizing Type-Strain Members of the Archaeal Family Sulfolobaceae: Acidianus brierleyi DSM-1651T, Acidianus sulfidivorans DSM-18786T, Metallosphaera hakonensis DSM-7519T, and Metallosphaera prunae DSM-10039T.</title>
        <authorList>
            <person name="Counts J.A."/>
            <person name="Kelly R.M."/>
        </authorList>
    </citation>
    <scope>NUCLEOTIDE SEQUENCE [LARGE SCALE GENOMIC DNA]</scope>
    <source>
        <strain evidence="5 6">JP7</strain>
    </source>
</reference>
<protein>
    <submittedName>
        <fullName evidence="5">Type III-B CRISPR-associated protein Cas10/Cmr2</fullName>
    </submittedName>
</protein>
<dbReference type="InterPro" id="IPR054767">
    <property type="entry name" value="Cas10-Cmr2_palm2"/>
</dbReference>
<evidence type="ECO:0000313" key="5">
    <source>
        <dbReference type="EMBL" id="AWR98118.1"/>
    </source>
</evidence>
<dbReference type="Pfam" id="PF12469">
    <property type="entry name" value="Cmr2_N"/>
    <property type="match status" value="1"/>
</dbReference>
<proteinExistence type="predicted"/>
<evidence type="ECO:0000256" key="1">
    <source>
        <dbReference type="ARBA" id="ARBA00022741"/>
    </source>
</evidence>
<sequence>MKKVDLIIKKIFGLFHDPPWKPWVITGDLRGINEIKCYNDTVKILDIGEDVHEKQGISVALKVLERFGKQISTSEAKQLLEEVHKADILSAALDRFLNAPSGRIVNQSEKVNVFDPKLRYGLTTKGTNINVKGFVCELLQAVTNVKSNSDKLVDLYNYLYANIELIWYNNNDRALPLADTRVKTYSVFDHLYSTVSLLNWYNNGKFEGYLVKLDLPGVQDIISRSRKIYDLWGGSWLVSALAFLTILPFIEKYGVDVVLSPFMGLNPFFHSYLRKKLKIKDLKIKDYMEEYDATQPVMPATVILALPKDWEKEEDLKKEIRENYLKYWQKIVEKVEKNVIQKSLINSNESIAGRVKDELEKIKDHPIVPIRVDVQRVNISLTDEIDLVIKFDRMFRCGFRGDYIKFSYGVSAYSYANEVSKEKYSNGELFKHCTVCGVLPATIENVDELEEGEALCPYCYLRRALHEVEIDELEVKRGIIPSTIDLANLNNWYDILKEVKEVKEKIDVSNISLPEPLADEENDAKKAMWKICALTNRLFVEKVGESKGRLTKGETGKEQYLTCSKLVKELFGEELGKKIDSLNVNLYYAIVKGDGDFIGKKLLRGKLNIELKDYIMDTREKKNVDKQKLEKFAEKFRKYLTEECKDTVDVNKTIPITPDYIIALSRALMLVALKDIDTVRKYGVIVYAGGDDIAFLSPLNFKSEINTAFYLAWKTREEYWGSLEGVSKGFMNFKGGIFDLPAAYGRSYSLFITHYKEPFFTMWNLAYHLEEMKDDYPGKDVTFVLRGRGNVILEDAAVLKNDVNIFRALEDLYTLMTKRKLSNSFIKDVLSDELLGIADKYPDLTKKLVEYYVERNKKVREDIKLKLLDLNIKVEKKEANCKSTFKDQMIEVIKAYSNLEV</sequence>
<evidence type="ECO:0000259" key="4">
    <source>
        <dbReference type="Pfam" id="PF22335"/>
    </source>
</evidence>
<dbReference type="KEGG" id="asul:DFR86_11615"/>
<gene>
    <name evidence="5" type="primary">cas10</name>
    <name evidence="5" type="ORF">DFR86_11615</name>
</gene>
<dbReference type="InterPro" id="IPR038242">
    <property type="entry name" value="Cmr2_N"/>
</dbReference>
<accession>A0A2U9IPY5</accession>
<dbReference type="InterPro" id="IPR013407">
    <property type="entry name" value="CRISPR-assoc_prot_Cmr2"/>
</dbReference>
<name>A0A2U9IPY5_9CREN</name>
<feature type="domain" description="Cas10/Cmr2 second palm" evidence="4">
    <location>
        <begin position="587"/>
        <end position="780"/>
    </location>
</feature>
<dbReference type="Gene3D" id="3.30.70.2220">
    <property type="entry name" value="CRISPR-Cas system, Cmr2 subunit, D1 domain, cysteine cluster"/>
    <property type="match status" value="1"/>
</dbReference>
<keyword evidence="6" id="KW-1185">Reference proteome</keyword>
<dbReference type="GO" id="GO:0051607">
    <property type="term" value="P:defense response to virus"/>
    <property type="evidence" value="ECO:0007669"/>
    <property type="project" value="UniProtKB-KW"/>
</dbReference>
<dbReference type="EMBL" id="CP029288">
    <property type="protein sequence ID" value="AWR98118.1"/>
    <property type="molecule type" value="Genomic_DNA"/>
</dbReference>